<protein>
    <submittedName>
        <fullName evidence="7">Ras-related protein Rab-18A</fullName>
    </submittedName>
</protein>
<dbReference type="GO" id="GO:0005525">
    <property type="term" value="F:GTP binding"/>
    <property type="evidence" value="ECO:0007669"/>
    <property type="project" value="UniProtKB-KW"/>
</dbReference>
<dbReference type="InterPro" id="IPR005225">
    <property type="entry name" value="Small_GTP-bd"/>
</dbReference>
<keyword evidence="1" id="KW-0813">Transport</keyword>
<dbReference type="InterPro" id="IPR027417">
    <property type="entry name" value="P-loop_NTPase"/>
</dbReference>
<evidence type="ECO:0000313" key="7">
    <source>
        <dbReference type="RefSeq" id="XP_026731662.1"/>
    </source>
</evidence>
<dbReference type="GO" id="GO:0015031">
    <property type="term" value="P:protein transport"/>
    <property type="evidence" value="ECO:0007669"/>
    <property type="project" value="UniProtKB-KW"/>
</dbReference>
<dbReference type="NCBIfam" id="TIGR00231">
    <property type="entry name" value="small_GTP"/>
    <property type="match status" value="1"/>
</dbReference>
<dbReference type="FunFam" id="3.40.50.300:FF:001129">
    <property type="entry name" value="ras-related protein Rab-44 isoform X2"/>
    <property type="match status" value="1"/>
</dbReference>
<gene>
    <name evidence="7" type="primary">LOC113496589</name>
</gene>
<dbReference type="SMART" id="SM00174">
    <property type="entry name" value="RHO"/>
    <property type="match status" value="1"/>
</dbReference>
<dbReference type="InterPro" id="IPR050227">
    <property type="entry name" value="Rab"/>
</dbReference>
<sequence>MSVKDYVTTLKILVIGESGVGKSSIILAFTTGDYNASFPATIGVDYKCKIMDVNGVKVKLGIWDTAGQERYRTLTSSFYRDAHGAILVYDVSEPKSLAKLNEWAEELQVYSTKKNIVCLVVGNKIDKQNRAVPREQGQAFAQKHRMLFIESSAKTQEGISLAFEELVQKIIETPGLWETEGSSSNIRISNEERRQQQESSCYDYTCTI</sequence>
<dbReference type="GO" id="GO:0003924">
    <property type="term" value="F:GTPase activity"/>
    <property type="evidence" value="ECO:0007669"/>
    <property type="project" value="InterPro"/>
</dbReference>
<dbReference type="AlphaFoldDB" id="A0A7E5VTR7"/>
<dbReference type="SMART" id="SM00176">
    <property type="entry name" value="RAN"/>
    <property type="match status" value="1"/>
</dbReference>
<dbReference type="SMART" id="SM00177">
    <property type="entry name" value="ARF"/>
    <property type="match status" value="1"/>
</dbReference>
<name>A0A7E5VTR7_TRINI</name>
<evidence type="ECO:0000256" key="1">
    <source>
        <dbReference type="ARBA" id="ARBA00022448"/>
    </source>
</evidence>
<reference evidence="7" key="1">
    <citation type="submission" date="2025-08" db="UniProtKB">
        <authorList>
            <consortium name="RefSeq"/>
        </authorList>
    </citation>
    <scope>IDENTIFICATION</scope>
</reference>
<proteinExistence type="predicted"/>
<dbReference type="Proteomes" id="UP000322000">
    <property type="component" value="Chromosome 8"/>
</dbReference>
<dbReference type="InterPro" id="IPR001806">
    <property type="entry name" value="Small_GTPase"/>
</dbReference>
<dbReference type="KEGG" id="tnl:113496589"/>
<dbReference type="OrthoDB" id="9989112at2759"/>
<evidence type="ECO:0000256" key="3">
    <source>
        <dbReference type="ARBA" id="ARBA00022927"/>
    </source>
</evidence>
<evidence type="ECO:0000256" key="5">
    <source>
        <dbReference type="ARBA" id="ARBA00023288"/>
    </source>
</evidence>
<dbReference type="FunCoup" id="A0A7E5VTR7">
    <property type="interactions" value="1645"/>
</dbReference>
<dbReference type="PROSITE" id="PS00675">
    <property type="entry name" value="SIGMA54_INTERACT_1"/>
    <property type="match status" value="1"/>
</dbReference>
<dbReference type="SMART" id="SM00175">
    <property type="entry name" value="RAB"/>
    <property type="match status" value="1"/>
</dbReference>
<keyword evidence="4" id="KW-0342">GTP-binding</keyword>
<dbReference type="SUPFAM" id="SSF52540">
    <property type="entry name" value="P-loop containing nucleoside triphosphate hydrolases"/>
    <property type="match status" value="1"/>
</dbReference>
<dbReference type="PROSITE" id="PS51419">
    <property type="entry name" value="RAB"/>
    <property type="match status" value="1"/>
</dbReference>
<dbReference type="RefSeq" id="XP_026731662.1">
    <property type="nucleotide sequence ID" value="XM_026875861.1"/>
</dbReference>
<dbReference type="GeneID" id="113496589"/>
<evidence type="ECO:0000256" key="2">
    <source>
        <dbReference type="ARBA" id="ARBA00022741"/>
    </source>
</evidence>
<dbReference type="PROSITE" id="PS51420">
    <property type="entry name" value="RHO"/>
    <property type="match status" value="1"/>
</dbReference>
<keyword evidence="2" id="KW-0547">Nucleotide-binding</keyword>
<dbReference type="SMART" id="SM00173">
    <property type="entry name" value="RAS"/>
    <property type="match status" value="1"/>
</dbReference>
<dbReference type="InterPro" id="IPR025662">
    <property type="entry name" value="Sigma_54_int_dom_ATP-bd_1"/>
</dbReference>
<dbReference type="PRINTS" id="PR00449">
    <property type="entry name" value="RASTRNSFRMNG"/>
</dbReference>
<dbReference type="PANTHER" id="PTHR47977">
    <property type="entry name" value="RAS-RELATED PROTEIN RAB"/>
    <property type="match status" value="1"/>
</dbReference>
<evidence type="ECO:0000313" key="6">
    <source>
        <dbReference type="Proteomes" id="UP000322000"/>
    </source>
</evidence>
<dbReference type="Pfam" id="PF00071">
    <property type="entry name" value="Ras"/>
    <property type="match status" value="1"/>
</dbReference>
<evidence type="ECO:0000256" key="4">
    <source>
        <dbReference type="ARBA" id="ARBA00023134"/>
    </source>
</evidence>
<keyword evidence="5" id="KW-0449">Lipoprotein</keyword>
<dbReference type="Gene3D" id="3.40.50.300">
    <property type="entry name" value="P-loop containing nucleotide triphosphate hydrolases"/>
    <property type="match status" value="1"/>
</dbReference>
<organism evidence="6 7">
    <name type="scientific">Trichoplusia ni</name>
    <name type="common">Cabbage looper</name>
    <dbReference type="NCBI Taxonomy" id="7111"/>
    <lineage>
        <taxon>Eukaryota</taxon>
        <taxon>Metazoa</taxon>
        <taxon>Ecdysozoa</taxon>
        <taxon>Arthropoda</taxon>
        <taxon>Hexapoda</taxon>
        <taxon>Insecta</taxon>
        <taxon>Pterygota</taxon>
        <taxon>Neoptera</taxon>
        <taxon>Endopterygota</taxon>
        <taxon>Lepidoptera</taxon>
        <taxon>Glossata</taxon>
        <taxon>Ditrysia</taxon>
        <taxon>Noctuoidea</taxon>
        <taxon>Noctuidae</taxon>
        <taxon>Plusiinae</taxon>
        <taxon>Trichoplusia</taxon>
    </lineage>
</organism>
<dbReference type="InParanoid" id="A0A7E5VTR7"/>
<keyword evidence="6" id="KW-1185">Reference proteome</keyword>
<dbReference type="CTD" id="22931"/>
<accession>A0A7E5VTR7</accession>
<keyword evidence="3" id="KW-0653">Protein transport</keyword>
<dbReference type="PROSITE" id="PS51421">
    <property type="entry name" value="RAS"/>
    <property type="match status" value="1"/>
</dbReference>